<keyword evidence="3" id="KW-1185">Reference proteome</keyword>
<comment type="caution">
    <text evidence="2">The sequence shown here is derived from an EMBL/GenBank/DDBJ whole genome shotgun (WGS) entry which is preliminary data.</text>
</comment>
<proteinExistence type="predicted"/>
<keyword evidence="1" id="KW-0812">Transmembrane</keyword>
<gene>
    <name evidence="2" type="ORF">HLA99_01545</name>
</gene>
<sequence length="186" mass="19228">MTEPTDPPLDERIAATAETSDTSTAADLAVADEPPAPAPERVGRGALFAVPVLPIGVVAWVVVWQLGFVSAFVAFGLVALAAFLYRLGSGGRVGGRGLAVIVGLTVVTLVVAFLAGFAADLAAFLAVPFPGSIGDPVFLDNLALNLFDNPELWAEYLPTILISVGLAALGVFSVVRQLAKEARSTR</sequence>
<reference evidence="2 3" key="1">
    <citation type="submission" date="2020-05" db="EMBL/GenBank/DDBJ databases">
        <title>MicrobeNet Type strains.</title>
        <authorList>
            <person name="Nicholson A.C."/>
        </authorList>
    </citation>
    <scope>NUCLEOTIDE SEQUENCE [LARGE SCALE GENOMIC DNA]</scope>
    <source>
        <strain evidence="2 3">JCM 14282</strain>
    </source>
</reference>
<dbReference type="EMBL" id="JABEMB010000001">
    <property type="protein sequence ID" value="NNH02552.1"/>
    <property type="molecule type" value="Genomic_DNA"/>
</dbReference>
<feature type="transmembrane region" description="Helical" evidence="1">
    <location>
        <begin position="156"/>
        <end position="175"/>
    </location>
</feature>
<dbReference type="Proteomes" id="UP000543598">
    <property type="component" value="Unassembled WGS sequence"/>
</dbReference>
<organism evidence="2 3">
    <name type="scientific">Microbacterium ulmi</name>
    <dbReference type="NCBI Taxonomy" id="179095"/>
    <lineage>
        <taxon>Bacteria</taxon>
        <taxon>Bacillati</taxon>
        <taxon>Actinomycetota</taxon>
        <taxon>Actinomycetes</taxon>
        <taxon>Micrococcales</taxon>
        <taxon>Microbacteriaceae</taxon>
        <taxon>Microbacterium</taxon>
    </lineage>
</organism>
<keyword evidence="1" id="KW-1133">Transmembrane helix</keyword>
<keyword evidence="1" id="KW-0472">Membrane</keyword>
<evidence type="ECO:0000313" key="2">
    <source>
        <dbReference type="EMBL" id="NNH02552.1"/>
    </source>
</evidence>
<feature type="transmembrane region" description="Helical" evidence="1">
    <location>
        <begin position="97"/>
        <end position="119"/>
    </location>
</feature>
<accession>A0A7Y2LXR7</accession>
<name>A0A7Y2LXR7_9MICO</name>
<feature type="transmembrane region" description="Helical" evidence="1">
    <location>
        <begin position="57"/>
        <end position="85"/>
    </location>
</feature>
<evidence type="ECO:0000256" key="1">
    <source>
        <dbReference type="SAM" id="Phobius"/>
    </source>
</evidence>
<protein>
    <submittedName>
        <fullName evidence="2">Uncharacterized protein</fullName>
    </submittedName>
</protein>
<dbReference type="RefSeq" id="WP_167041219.1">
    <property type="nucleotide sequence ID" value="NZ_BAAANA010000003.1"/>
</dbReference>
<evidence type="ECO:0000313" key="3">
    <source>
        <dbReference type="Proteomes" id="UP000543598"/>
    </source>
</evidence>
<dbReference type="AlphaFoldDB" id="A0A7Y2LXR7"/>